<dbReference type="Proteomes" id="UP000383932">
    <property type="component" value="Unassembled WGS sequence"/>
</dbReference>
<dbReference type="AlphaFoldDB" id="A0A5N5QHI0"/>
<sequence length="223" mass="24756">MRTIKVPHSTPLDCFAVSSFMSLNTQKRSTAWTFSTSMTSEHIPSFSSSGSRTPDRRDVDCVLASRSPYYVSETACAMEAFAAVNQALGTRNVRQTRPVSKLEPCRPLNVSKKAQQQERPLSCAVTATTSERGINPRYSAASAIVYPDVLAGNQPMQPIRHSMHSRGPADTQRLAPARPALRLITPSSPLWQENLGHRRAERSFRDMGFQSKKLKDRSSCLIM</sequence>
<protein>
    <submittedName>
        <fullName evidence="1">Uncharacterized protein</fullName>
    </submittedName>
</protein>
<evidence type="ECO:0000313" key="1">
    <source>
        <dbReference type="EMBL" id="KAB5591124.1"/>
    </source>
</evidence>
<dbReference type="OrthoDB" id="3250729at2759"/>
<keyword evidence="2" id="KW-1185">Reference proteome</keyword>
<evidence type="ECO:0000313" key="2">
    <source>
        <dbReference type="Proteomes" id="UP000383932"/>
    </source>
</evidence>
<proteinExistence type="predicted"/>
<name>A0A5N5QHI0_9AGAM</name>
<dbReference type="EMBL" id="SSOP01000122">
    <property type="protein sequence ID" value="KAB5591124.1"/>
    <property type="molecule type" value="Genomic_DNA"/>
</dbReference>
<organism evidence="1 2">
    <name type="scientific">Ceratobasidium theobromae</name>
    <dbReference type="NCBI Taxonomy" id="1582974"/>
    <lineage>
        <taxon>Eukaryota</taxon>
        <taxon>Fungi</taxon>
        <taxon>Dikarya</taxon>
        <taxon>Basidiomycota</taxon>
        <taxon>Agaricomycotina</taxon>
        <taxon>Agaricomycetes</taxon>
        <taxon>Cantharellales</taxon>
        <taxon>Ceratobasidiaceae</taxon>
        <taxon>Ceratobasidium</taxon>
    </lineage>
</organism>
<reference evidence="1 2" key="1">
    <citation type="journal article" date="2019" name="Fungal Biol. Biotechnol.">
        <title>Draft genome sequence of fastidious pathogen Ceratobasidium theobromae, which causes vascular-streak dieback in Theobroma cacao.</title>
        <authorList>
            <person name="Ali S.S."/>
            <person name="Asman A."/>
            <person name="Shao J."/>
            <person name="Firmansyah A.P."/>
            <person name="Susilo A.W."/>
            <person name="Rosmana A."/>
            <person name="McMahon P."/>
            <person name="Junaid M."/>
            <person name="Guest D."/>
            <person name="Kheng T.Y."/>
            <person name="Meinhardt L.W."/>
            <person name="Bailey B.A."/>
        </authorList>
    </citation>
    <scope>NUCLEOTIDE SEQUENCE [LARGE SCALE GENOMIC DNA]</scope>
    <source>
        <strain evidence="1 2">CT2</strain>
    </source>
</reference>
<gene>
    <name evidence="1" type="ORF">CTheo_5449</name>
</gene>
<comment type="caution">
    <text evidence="1">The sequence shown here is derived from an EMBL/GenBank/DDBJ whole genome shotgun (WGS) entry which is preliminary data.</text>
</comment>
<accession>A0A5N5QHI0</accession>